<dbReference type="FunFam" id="1.20.1250.20:FF:000217">
    <property type="entry name" value="MFS lactose permease, putative"/>
    <property type="match status" value="1"/>
</dbReference>
<keyword evidence="12" id="KW-1185">Reference proteome</keyword>
<evidence type="ECO:0000259" key="10">
    <source>
        <dbReference type="PROSITE" id="PS50850"/>
    </source>
</evidence>
<dbReference type="Gene3D" id="1.20.1250.20">
    <property type="entry name" value="MFS general substrate transporter like domains"/>
    <property type="match status" value="1"/>
</dbReference>
<proteinExistence type="inferred from homology"/>
<dbReference type="InterPro" id="IPR005828">
    <property type="entry name" value="MFS_sugar_transport-like"/>
</dbReference>
<evidence type="ECO:0000256" key="4">
    <source>
        <dbReference type="ARBA" id="ARBA00022692"/>
    </source>
</evidence>
<dbReference type="InterPro" id="IPR036259">
    <property type="entry name" value="MFS_trans_sf"/>
</dbReference>
<feature type="transmembrane region" description="Helical" evidence="9">
    <location>
        <begin position="136"/>
        <end position="155"/>
    </location>
</feature>
<dbReference type="InterPro" id="IPR003663">
    <property type="entry name" value="Sugar/inositol_transpt"/>
</dbReference>
<dbReference type="GO" id="GO:0005351">
    <property type="term" value="F:carbohydrate:proton symporter activity"/>
    <property type="evidence" value="ECO:0007669"/>
    <property type="project" value="TreeGrafter"/>
</dbReference>
<feature type="transmembrane region" description="Helical" evidence="9">
    <location>
        <begin position="99"/>
        <end position="124"/>
    </location>
</feature>
<feature type="transmembrane region" description="Helical" evidence="9">
    <location>
        <begin position="61"/>
        <end position="79"/>
    </location>
</feature>
<feature type="transmembrane region" description="Helical" evidence="9">
    <location>
        <begin position="484"/>
        <end position="502"/>
    </location>
</feature>
<reference evidence="11 12" key="1">
    <citation type="submission" date="2018-06" db="EMBL/GenBank/DDBJ databases">
        <title>A transcriptomic atlas of mushroom development highlights an independent origin of complex multicellularity.</title>
        <authorList>
            <consortium name="DOE Joint Genome Institute"/>
            <person name="Krizsan K."/>
            <person name="Almasi E."/>
            <person name="Merenyi Z."/>
            <person name="Sahu N."/>
            <person name="Viragh M."/>
            <person name="Koszo T."/>
            <person name="Mondo S."/>
            <person name="Kiss B."/>
            <person name="Balint B."/>
            <person name="Kues U."/>
            <person name="Barry K."/>
            <person name="Hegedus J.C."/>
            <person name="Henrissat B."/>
            <person name="Johnson J."/>
            <person name="Lipzen A."/>
            <person name="Ohm R."/>
            <person name="Nagy I."/>
            <person name="Pangilinan J."/>
            <person name="Yan J."/>
            <person name="Xiong Y."/>
            <person name="Grigoriev I.V."/>
            <person name="Hibbett D.S."/>
            <person name="Nagy L.G."/>
        </authorList>
    </citation>
    <scope>NUCLEOTIDE SEQUENCE [LARGE SCALE GENOMIC DNA]</scope>
    <source>
        <strain evidence="11 12">SZMC22713</strain>
    </source>
</reference>
<evidence type="ECO:0000256" key="3">
    <source>
        <dbReference type="ARBA" id="ARBA00022448"/>
    </source>
</evidence>
<keyword evidence="4 9" id="KW-0812">Transmembrane</keyword>
<dbReference type="InterPro" id="IPR020846">
    <property type="entry name" value="MFS_dom"/>
</dbReference>
<keyword evidence="3 8" id="KW-0813">Transport</keyword>
<gene>
    <name evidence="11" type="ORF">BD410DRAFT_833816</name>
</gene>
<comment type="subcellular location">
    <subcellularLocation>
        <location evidence="1">Membrane</location>
        <topology evidence="1">Multi-pass membrane protein</topology>
    </subcellularLocation>
</comment>
<dbReference type="STRING" id="50990.A0A4R5XFF5"/>
<feature type="transmembrane region" description="Helical" evidence="9">
    <location>
        <begin position="161"/>
        <end position="183"/>
    </location>
</feature>
<evidence type="ECO:0000256" key="6">
    <source>
        <dbReference type="ARBA" id="ARBA00023136"/>
    </source>
</evidence>
<protein>
    <submittedName>
        <fullName evidence="11">General substrate transporter</fullName>
    </submittedName>
</protein>
<feature type="transmembrane region" description="Helical" evidence="9">
    <location>
        <begin position="195"/>
        <end position="215"/>
    </location>
</feature>
<evidence type="ECO:0000256" key="5">
    <source>
        <dbReference type="ARBA" id="ARBA00022989"/>
    </source>
</evidence>
<feature type="transmembrane region" description="Helical" evidence="9">
    <location>
        <begin position="227"/>
        <end position="246"/>
    </location>
</feature>
<keyword evidence="5 9" id="KW-1133">Transmembrane helix</keyword>
<dbReference type="AlphaFoldDB" id="A0A4R5XFF5"/>
<dbReference type="PROSITE" id="PS50850">
    <property type="entry name" value="MFS"/>
    <property type="match status" value="1"/>
</dbReference>
<dbReference type="PANTHER" id="PTHR48022">
    <property type="entry name" value="PLASTIDIC GLUCOSE TRANSPORTER 4"/>
    <property type="match status" value="1"/>
</dbReference>
<dbReference type="PANTHER" id="PTHR48022:SF36">
    <property type="entry name" value="LACTOSE PERMEASE, PUTATIVE (AFU_ORTHOLOGUE AFUA_1G17310)-RELATED"/>
    <property type="match status" value="1"/>
</dbReference>
<dbReference type="Pfam" id="PF00083">
    <property type="entry name" value="Sugar_tr"/>
    <property type="match status" value="1"/>
</dbReference>
<keyword evidence="6 9" id="KW-0472">Membrane</keyword>
<dbReference type="OrthoDB" id="6133115at2759"/>
<dbReference type="SUPFAM" id="SSF103473">
    <property type="entry name" value="MFS general substrate transporter"/>
    <property type="match status" value="1"/>
</dbReference>
<comment type="catalytic activity">
    <reaction evidence="7">
        <text>myo-inositol(out) + H(+)(out) = myo-inositol(in) + H(+)(in)</text>
        <dbReference type="Rhea" id="RHEA:60364"/>
        <dbReference type="ChEBI" id="CHEBI:15378"/>
        <dbReference type="ChEBI" id="CHEBI:17268"/>
    </reaction>
</comment>
<evidence type="ECO:0000313" key="11">
    <source>
        <dbReference type="EMBL" id="TDL29522.1"/>
    </source>
</evidence>
<evidence type="ECO:0000256" key="2">
    <source>
        <dbReference type="ARBA" id="ARBA00010992"/>
    </source>
</evidence>
<accession>A0A4R5XFF5</accession>
<feature type="transmembrane region" description="Helical" evidence="9">
    <location>
        <begin position="455"/>
        <end position="472"/>
    </location>
</feature>
<evidence type="ECO:0000256" key="1">
    <source>
        <dbReference type="ARBA" id="ARBA00004141"/>
    </source>
</evidence>
<evidence type="ECO:0000256" key="9">
    <source>
        <dbReference type="SAM" id="Phobius"/>
    </source>
</evidence>
<dbReference type="GO" id="GO:0016020">
    <property type="term" value="C:membrane"/>
    <property type="evidence" value="ECO:0007669"/>
    <property type="project" value="UniProtKB-SubCell"/>
</dbReference>
<feature type="domain" description="Major facilitator superfamily (MFS) profile" evidence="10">
    <location>
        <begin position="66"/>
        <end position="507"/>
    </location>
</feature>
<name>A0A4R5XFF5_9AGAM</name>
<dbReference type="EMBL" id="ML170156">
    <property type="protein sequence ID" value="TDL29522.1"/>
    <property type="molecule type" value="Genomic_DNA"/>
</dbReference>
<dbReference type="NCBIfam" id="TIGR00879">
    <property type="entry name" value="SP"/>
    <property type="match status" value="1"/>
</dbReference>
<feature type="transmembrane region" description="Helical" evidence="9">
    <location>
        <begin position="349"/>
        <end position="370"/>
    </location>
</feature>
<dbReference type="VEuPathDB" id="FungiDB:BD410DRAFT_833816"/>
<feature type="transmembrane region" description="Helical" evidence="9">
    <location>
        <begin position="382"/>
        <end position="403"/>
    </location>
</feature>
<feature type="transmembrane region" description="Helical" evidence="9">
    <location>
        <begin position="317"/>
        <end position="337"/>
    </location>
</feature>
<organism evidence="11 12">
    <name type="scientific">Rickenella mellea</name>
    <dbReference type="NCBI Taxonomy" id="50990"/>
    <lineage>
        <taxon>Eukaryota</taxon>
        <taxon>Fungi</taxon>
        <taxon>Dikarya</taxon>
        <taxon>Basidiomycota</taxon>
        <taxon>Agaricomycotina</taxon>
        <taxon>Agaricomycetes</taxon>
        <taxon>Hymenochaetales</taxon>
        <taxon>Rickenellaceae</taxon>
        <taxon>Rickenella</taxon>
    </lineage>
</organism>
<feature type="transmembrane region" description="Helical" evidence="9">
    <location>
        <begin position="415"/>
        <end position="434"/>
    </location>
</feature>
<evidence type="ECO:0000256" key="8">
    <source>
        <dbReference type="RuleBase" id="RU003346"/>
    </source>
</evidence>
<evidence type="ECO:0000256" key="7">
    <source>
        <dbReference type="ARBA" id="ARBA00049119"/>
    </source>
</evidence>
<sequence length="548" mass="60018">MSHSSHSDKKGSSIDEKAGLGHREYVSKDARDVAKVLEVRNAALAAATKKGGLNPWSKDSIILYLCCFISFLCSCANGYDGSLMTAINIMPYYQSKFNAGEVGSTTGIIFSIYTVGGLVGPWVAGPITDRFGRRGGMFVGALIIITGSAVIASSNTKGQFIAGRFILGFGVAILTCAAPSYIIEVSPPQWRGRMTAFYNCGWFGGSIPAAGITLGTQKIKSNLSWRLPLAFQAVPSVVVVFCVWFLPESPRWLLANERDDEAMAFLTRYHGGGDPNHPIVLLEWQEFKENIAIDGADKRWYDYSELFKTRNARWRSLMVVLMGVFGQFSGNGLGYFNTQIYAAVGYDNYMQFVLNLANSITSCTGALLGVSLADRMPRRKALIWGTFACSILLAINGGLSAQWAKYKPGEENIKVGQGAVAAFFFFNIVYSFAYTPLQALYPVECLQTTARAKGMAMYGVVVSLFGFINQYAGPVALKNIKYNYVFIFVGWDLVESFLWYLLGVETNGRTIEELDEIFSQPNPVKASKQKAIIAIKKDGDVAIVQDAV</sequence>
<dbReference type="InterPro" id="IPR050360">
    <property type="entry name" value="MFS_Sugar_Transporters"/>
</dbReference>
<comment type="similarity">
    <text evidence="2 8">Belongs to the major facilitator superfamily. Sugar transporter (TC 2.A.1.1) family.</text>
</comment>
<evidence type="ECO:0000313" key="12">
    <source>
        <dbReference type="Proteomes" id="UP000294933"/>
    </source>
</evidence>
<dbReference type="Proteomes" id="UP000294933">
    <property type="component" value="Unassembled WGS sequence"/>
</dbReference>